<accession>A0A4S8RLX1</accession>
<evidence type="ECO:0008006" key="4">
    <source>
        <dbReference type="Google" id="ProtNLM"/>
    </source>
</evidence>
<comment type="caution">
    <text evidence="2">The sequence shown here is derived from an EMBL/GenBank/DDBJ whole genome shotgun (WGS) entry which is preliminary data.</text>
</comment>
<gene>
    <name evidence="2" type="ORF">EZV76_08055</name>
</gene>
<name>A0A4S8RLX1_9FLAO</name>
<evidence type="ECO:0000256" key="1">
    <source>
        <dbReference type="SAM" id="SignalP"/>
    </source>
</evidence>
<keyword evidence="1" id="KW-0732">Signal</keyword>
<evidence type="ECO:0000313" key="2">
    <source>
        <dbReference type="EMBL" id="THV59513.1"/>
    </source>
</evidence>
<dbReference type="AlphaFoldDB" id="A0A4S8RLX1"/>
<protein>
    <recommendedName>
        <fullName evidence="4">YtkA-like domain-containing protein</fullName>
    </recommendedName>
</protein>
<dbReference type="OrthoDB" id="1065544at2"/>
<dbReference type="Proteomes" id="UP000310406">
    <property type="component" value="Unassembled WGS sequence"/>
</dbReference>
<keyword evidence="3" id="KW-1185">Reference proteome</keyword>
<dbReference type="PROSITE" id="PS51257">
    <property type="entry name" value="PROKAR_LIPOPROTEIN"/>
    <property type="match status" value="1"/>
</dbReference>
<dbReference type="EMBL" id="SNTZ01000003">
    <property type="protein sequence ID" value="THV59513.1"/>
    <property type="molecule type" value="Genomic_DNA"/>
</dbReference>
<sequence length="284" mass="31681">MKTIKSLIILIALSVGITSCSDNNESPMPVTENPLEAYNLTSSFEANGHMLELYSEKEVLTTGYNELYLQIKDLSTGEYIPNATISWNPVMHMTQMSHSCPKSEISATEEKTVYKGFVVFQMASNANEYWELNLEYSFGGTTYTISETIEVNAPADGKKTVNVFMGADDARYVLAMMPLTPEVAINDLSAVLFKMESMMSFQPIENYTIKLDPRMPGMGNHSSPNNEDLIYDATAGNYAGKLSLTMTGYWKINLQLLNANDEILKGESVTEENESSSLYFEIEF</sequence>
<organism evidence="2 3">
    <name type="scientific">Flagellimonas alvinocaridis</name>
    <dbReference type="NCBI Taxonomy" id="2530200"/>
    <lineage>
        <taxon>Bacteria</taxon>
        <taxon>Pseudomonadati</taxon>
        <taxon>Bacteroidota</taxon>
        <taxon>Flavobacteriia</taxon>
        <taxon>Flavobacteriales</taxon>
        <taxon>Flavobacteriaceae</taxon>
        <taxon>Flagellimonas</taxon>
    </lineage>
</organism>
<evidence type="ECO:0000313" key="3">
    <source>
        <dbReference type="Proteomes" id="UP000310406"/>
    </source>
</evidence>
<dbReference type="RefSeq" id="WP_136566031.1">
    <property type="nucleotide sequence ID" value="NZ_SNTZ01000003.1"/>
</dbReference>
<feature type="signal peptide" evidence="1">
    <location>
        <begin position="1"/>
        <end position="21"/>
    </location>
</feature>
<proteinExistence type="predicted"/>
<reference evidence="2 3" key="1">
    <citation type="submission" date="2019-03" db="EMBL/GenBank/DDBJ databases">
        <title>Muricauda SCR12 sp.nov, a marine bacterium isolated from Pacific Ocean:the Okinawa trough.</title>
        <authorList>
            <person name="Liu L."/>
        </authorList>
    </citation>
    <scope>NUCLEOTIDE SEQUENCE [LARGE SCALE GENOMIC DNA]</scope>
    <source>
        <strain evidence="2 3">SCR12</strain>
    </source>
</reference>
<feature type="chain" id="PRO_5020593968" description="YtkA-like domain-containing protein" evidence="1">
    <location>
        <begin position="22"/>
        <end position="284"/>
    </location>
</feature>